<dbReference type="EMBL" id="WVHK01000182">
    <property type="protein sequence ID" value="MXV22044.1"/>
    <property type="molecule type" value="Genomic_DNA"/>
</dbReference>
<feature type="region of interest" description="Disordered" evidence="1">
    <location>
        <begin position="144"/>
        <end position="167"/>
    </location>
</feature>
<dbReference type="AlphaFoldDB" id="A0A6I4YQ70"/>
<comment type="caution">
    <text evidence="2">The sequence shown here is derived from an EMBL/GenBank/DDBJ whole genome shotgun (WGS) entry which is preliminary data.</text>
</comment>
<evidence type="ECO:0000313" key="3">
    <source>
        <dbReference type="Proteomes" id="UP000430519"/>
    </source>
</evidence>
<gene>
    <name evidence="2" type="ORF">GLX28_20710</name>
</gene>
<organism evidence="2 3">
    <name type="scientific">Deinococcus xianganensis</name>
    <dbReference type="NCBI Taxonomy" id="1507289"/>
    <lineage>
        <taxon>Bacteria</taxon>
        <taxon>Thermotogati</taxon>
        <taxon>Deinococcota</taxon>
        <taxon>Deinococci</taxon>
        <taxon>Deinococcales</taxon>
        <taxon>Deinococcaceae</taxon>
        <taxon>Deinococcus</taxon>
    </lineage>
</organism>
<protein>
    <submittedName>
        <fullName evidence="2">Uncharacterized protein</fullName>
    </submittedName>
</protein>
<sequence length="167" mass="19072">MPAGWLQVQSESDRVLHWAHTVCGKTRFPCGIKVPKGRVGQVVRVWSDDPSWRAQSELPRGSALCSRCLSELVRARHALPFDVGDAVVSRVERMVLYGRIEAFFEDRGGQVLLNLTRFWPRPALDDQENPREWYRAASECQRYVPGQSRPKRPPKPHHTLLFGEPTS</sequence>
<keyword evidence="3" id="KW-1185">Reference proteome</keyword>
<feature type="compositionally biased region" description="Basic residues" evidence="1">
    <location>
        <begin position="149"/>
        <end position="158"/>
    </location>
</feature>
<dbReference type="RefSeq" id="WP_160982675.1">
    <property type="nucleotide sequence ID" value="NZ_WVHK01000182.1"/>
</dbReference>
<reference evidence="2 3" key="1">
    <citation type="submission" date="2019-11" db="EMBL/GenBank/DDBJ databases">
        <title>Genome sequence of Deinococcus xianganensis Y35, AI-2 producing algicidal bacterium, isolated from lake water.</title>
        <authorList>
            <person name="Li Y."/>
        </authorList>
    </citation>
    <scope>NUCLEOTIDE SEQUENCE [LARGE SCALE GENOMIC DNA]</scope>
    <source>
        <strain evidence="2 3">Y35</strain>
    </source>
</reference>
<evidence type="ECO:0000256" key="1">
    <source>
        <dbReference type="SAM" id="MobiDB-lite"/>
    </source>
</evidence>
<dbReference type="Proteomes" id="UP000430519">
    <property type="component" value="Unassembled WGS sequence"/>
</dbReference>
<name>A0A6I4YQ70_9DEIO</name>
<evidence type="ECO:0000313" key="2">
    <source>
        <dbReference type="EMBL" id="MXV22044.1"/>
    </source>
</evidence>
<accession>A0A6I4YQ70</accession>
<proteinExistence type="predicted"/>